<accession>A0A4U5QIR7</accession>
<proteinExistence type="predicted"/>
<organism evidence="1">
    <name type="scientific">Populus alba</name>
    <name type="common">White poplar</name>
    <dbReference type="NCBI Taxonomy" id="43335"/>
    <lineage>
        <taxon>Eukaryota</taxon>
        <taxon>Viridiplantae</taxon>
        <taxon>Streptophyta</taxon>
        <taxon>Embryophyta</taxon>
        <taxon>Tracheophyta</taxon>
        <taxon>Spermatophyta</taxon>
        <taxon>Magnoliopsida</taxon>
        <taxon>eudicotyledons</taxon>
        <taxon>Gunneridae</taxon>
        <taxon>Pentapetalae</taxon>
        <taxon>rosids</taxon>
        <taxon>fabids</taxon>
        <taxon>Malpighiales</taxon>
        <taxon>Salicaceae</taxon>
        <taxon>Saliceae</taxon>
        <taxon>Populus</taxon>
    </lineage>
</organism>
<dbReference type="EMBL" id="RCHU01000229">
    <property type="protein sequence ID" value="TKS10558.1"/>
    <property type="molecule type" value="Genomic_DNA"/>
</dbReference>
<dbReference type="PANTHER" id="PTHR12096">
    <property type="entry name" value="NUCLEAR PROTEIN SKIP-RELATED"/>
    <property type="match status" value="1"/>
</dbReference>
<comment type="caution">
    <text evidence="1">The sequence shown here is derived from an EMBL/GenBank/DDBJ whole genome shotgun (WGS) entry which is preliminary data.</text>
</comment>
<dbReference type="GO" id="GO:0005681">
    <property type="term" value="C:spliceosomal complex"/>
    <property type="evidence" value="ECO:0007669"/>
    <property type="project" value="InterPro"/>
</dbReference>
<dbReference type="AlphaFoldDB" id="A0A4U5QIR7"/>
<gene>
    <name evidence="1" type="ORF">D5086_0000082340</name>
</gene>
<sequence length="206" mass="24085">MFDMKSNSRFVSIHNMKLSTVKTVGEGRNSLKLLSEIEPGLFDDDDLQKIKATFVKIVNVKLRTRPLSLNCEPRYIKHKPSSGAKERFMRKVEKPIVPFDLLSTKIRAFRRRQNNREDVTMRTKLHNEIMVKEKERRDQELGALAQRARPLVQDEQLINIPKTDRFRPDKVLARTFERASQGDKPVLEFDTDAQNSDIFGMDELWK</sequence>
<dbReference type="InterPro" id="IPR017862">
    <property type="entry name" value="SKI-int_prot_SKIP"/>
</dbReference>
<protein>
    <submittedName>
        <fullName evidence="1">Uncharacterized protein</fullName>
    </submittedName>
</protein>
<evidence type="ECO:0000313" key="1">
    <source>
        <dbReference type="EMBL" id="TKS10558.1"/>
    </source>
</evidence>
<name>A0A4U5QIR7_POPAL</name>
<reference evidence="1" key="1">
    <citation type="submission" date="2018-10" db="EMBL/GenBank/DDBJ databases">
        <title>Population genomic analysis revealed the cold adaptation of white poplar.</title>
        <authorList>
            <person name="Liu Y.-J."/>
        </authorList>
    </citation>
    <scope>NUCLEOTIDE SEQUENCE [LARGE SCALE GENOMIC DNA]</scope>
    <source>
        <strain evidence="1">PAL-ZL1</strain>
    </source>
</reference>
<dbReference type="GO" id="GO:0000398">
    <property type="term" value="P:mRNA splicing, via spliceosome"/>
    <property type="evidence" value="ECO:0007669"/>
    <property type="project" value="InterPro"/>
</dbReference>